<keyword evidence="1" id="KW-1133">Transmembrane helix</keyword>
<keyword evidence="1" id="KW-1003">Cell membrane</keyword>
<dbReference type="eggNOG" id="COG3346">
    <property type="taxonomic scope" value="Bacteria"/>
</dbReference>
<gene>
    <name evidence="2" type="ordered locus">Saro_0920</name>
</gene>
<dbReference type="AlphaFoldDB" id="Q2G9V8"/>
<proteinExistence type="inferred from homology"/>
<sequence length="194" mass="21132">MRRVPILPTIVVLVAVAIMVWLGFWQLDRLGQKEAMLARYAAAMTNPAPVAFPADGSAVESALFHRAKLDCAAPSGNWNSIAGRNARGEAGYVHLVACPVDDGRLAWLQAGWTRGPQHPDWKGGEVSGLVAPYVDHTARLIADPPVPGFEASARPDPSDIPNNHLAYAVQWFFFAGVALVIYALALRKRWRERG</sequence>
<keyword evidence="3" id="KW-1185">Reference proteome</keyword>
<comment type="similarity">
    <text evidence="1">Belongs to the SURF1 family.</text>
</comment>
<dbReference type="Proteomes" id="UP000009134">
    <property type="component" value="Chromosome"/>
</dbReference>
<accession>Q2G9V8</accession>
<dbReference type="STRING" id="279238.Saro_0920"/>
<dbReference type="CDD" id="cd06662">
    <property type="entry name" value="SURF1"/>
    <property type="match status" value="1"/>
</dbReference>
<dbReference type="RefSeq" id="WP_011444579.1">
    <property type="nucleotide sequence ID" value="NC_007794.1"/>
</dbReference>
<keyword evidence="1" id="KW-0472">Membrane</keyword>
<dbReference type="KEGG" id="nar:Saro_0920"/>
<name>Q2G9V8_NOVAD</name>
<comment type="subcellular location">
    <subcellularLocation>
        <location evidence="1">Cell membrane</location>
        <topology evidence="1">Multi-pass membrane protein</topology>
    </subcellularLocation>
</comment>
<dbReference type="GO" id="GO:0005886">
    <property type="term" value="C:plasma membrane"/>
    <property type="evidence" value="ECO:0007669"/>
    <property type="project" value="UniProtKB-SubCell"/>
</dbReference>
<organism evidence="2 3">
    <name type="scientific">Novosphingobium aromaticivorans (strain ATCC 700278 / DSM 12444 / CCUG 56034 / CIP 105152 / NBRC 16084 / F199)</name>
    <dbReference type="NCBI Taxonomy" id="279238"/>
    <lineage>
        <taxon>Bacteria</taxon>
        <taxon>Pseudomonadati</taxon>
        <taxon>Pseudomonadota</taxon>
        <taxon>Alphaproteobacteria</taxon>
        <taxon>Sphingomonadales</taxon>
        <taxon>Sphingomonadaceae</taxon>
        <taxon>Novosphingobium</taxon>
    </lineage>
</organism>
<dbReference type="Pfam" id="PF02104">
    <property type="entry name" value="SURF1"/>
    <property type="match status" value="1"/>
</dbReference>
<evidence type="ECO:0000313" key="2">
    <source>
        <dbReference type="EMBL" id="ABD25365.1"/>
    </source>
</evidence>
<dbReference type="EMBL" id="CP000248">
    <property type="protein sequence ID" value="ABD25365.1"/>
    <property type="molecule type" value="Genomic_DNA"/>
</dbReference>
<keyword evidence="1" id="KW-0812">Transmembrane</keyword>
<evidence type="ECO:0000256" key="1">
    <source>
        <dbReference type="RuleBase" id="RU363076"/>
    </source>
</evidence>
<dbReference type="InterPro" id="IPR002994">
    <property type="entry name" value="Surf1/Shy1"/>
</dbReference>
<feature type="transmembrane region" description="Helical" evidence="1">
    <location>
        <begin position="7"/>
        <end position="27"/>
    </location>
</feature>
<evidence type="ECO:0000313" key="3">
    <source>
        <dbReference type="Proteomes" id="UP000009134"/>
    </source>
</evidence>
<protein>
    <recommendedName>
        <fullName evidence="1">SURF1-like protein</fullName>
    </recommendedName>
</protein>
<reference evidence="3" key="1">
    <citation type="submission" date="2006-01" db="EMBL/GenBank/DDBJ databases">
        <title>Complete sequence of Novosphingobium aromaticivorans DSM 12444.</title>
        <authorList>
            <consortium name="US DOE Joint Genome Institute"/>
            <person name="Copeland A."/>
            <person name="Lucas S."/>
            <person name="Lapidus A."/>
            <person name="Barry K."/>
            <person name="Detter J.C."/>
            <person name="Glavina T."/>
            <person name="Hammon N."/>
            <person name="Israni S."/>
            <person name="Pitluck S."/>
            <person name="Chain P."/>
            <person name="Malfatti S."/>
            <person name="Shin M."/>
            <person name="Vergez L."/>
            <person name="Schmutz J."/>
            <person name="Larimer F."/>
            <person name="Land M."/>
            <person name="Kyrpides N."/>
            <person name="Ivanova N."/>
            <person name="Fredrickson J."/>
            <person name="Balkwill D."/>
            <person name="Romine M.F."/>
            <person name="Richardson P."/>
        </authorList>
    </citation>
    <scope>NUCLEOTIDE SEQUENCE [LARGE SCALE GENOMIC DNA]</scope>
    <source>
        <strain evidence="3">ATCC 700278 / DSM 12444 / CCUG 56034 / CIP 105152 / NBRC 16084 / F199</strain>
    </source>
</reference>
<feature type="transmembrane region" description="Helical" evidence="1">
    <location>
        <begin position="165"/>
        <end position="185"/>
    </location>
</feature>
<dbReference type="HOGENOM" id="CLU_1249955_0_0_5"/>